<feature type="compositionally biased region" description="Basic residues" evidence="1">
    <location>
        <begin position="159"/>
        <end position="171"/>
    </location>
</feature>
<gene>
    <name evidence="2" type="ORF">F511_06797</name>
</gene>
<proteinExistence type="predicted"/>
<dbReference type="Proteomes" id="UP000250235">
    <property type="component" value="Unassembled WGS sequence"/>
</dbReference>
<protein>
    <submittedName>
        <fullName evidence="2">Uncharacterized protein</fullName>
    </submittedName>
</protein>
<dbReference type="OrthoDB" id="1751168at2759"/>
<feature type="compositionally biased region" description="Polar residues" evidence="1">
    <location>
        <begin position="244"/>
        <end position="253"/>
    </location>
</feature>
<dbReference type="AlphaFoldDB" id="A0A2Z7CKQ4"/>
<dbReference type="EMBL" id="KQ996404">
    <property type="protein sequence ID" value="KZV45279.1"/>
    <property type="molecule type" value="Genomic_DNA"/>
</dbReference>
<evidence type="ECO:0000313" key="2">
    <source>
        <dbReference type="EMBL" id="KZV45279.1"/>
    </source>
</evidence>
<name>A0A2Z7CKQ4_9LAMI</name>
<sequence length="253" mass="28237">MRKRFSGSDVPFRAPNKKKEMKMEYRLLHDIVAKALCAKASSFDMVTSEKFDLMVAITAGLKVKWAQVLFQVLVTMVNNPNRQSQGFVVQVGKKQKVVVQQLVEARSQAAPAKSTSETSSDVDSRPLVGIKKRRGAKRKQVIESSDSEATVSVPPVFITKKHQTKRTKKVTHTADHHMESKPGHIPKIPAGEERVECENQTEQEDQDGNVSTMAQEEHVESTAEDETEAGNLETFMESRHESAQPAQQSTTYT</sequence>
<feature type="region of interest" description="Disordered" evidence="1">
    <location>
        <begin position="105"/>
        <end position="253"/>
    </location>
</feature>
<feature type="compositionally biased region" description="Basic residues" evidence="1">
    <location>
        <begin position="130"/>
        <end position="139"/>
    </location>
</feature>
<organism evidence="2 3">
    <name type="scientific">Dorcoceras hygrometricum</name>
    <dbReference type="NCBI Taxonomy" id="472368"/>
    <lineage>
        <taxon>Eukaryota</taxon>
        <taxon>Viridiplantae</taxon>
        <taxon>Streptophyta</taxon>
        <taxon>Embryophyta</taxon>
        <taxon>Tracheophyta</taxon>
        <taxon>Spermatophyta</taxon>
        <taxon>Magnoliopsida</taxon>
        <taxon>eudicotyledons</taxon>
        <taxon>Gunneridae</taxon>
        <taxon>Pentapetalae</taxon>
        <taxon>asterids</taxon>
        <taxon>lamiids</taxon>
        <taxon>Lamiales</taxon>
        <taxon>Gesneriaceae</taxon>
        <taxon>Didymocarpoideae</taxon>
        <taxon>Trichosporeae</taxon>
        <taxon>Loxocarpinae</taxon>
        <taxon>Dorcoceras</taxon>
    </lineage>
</organism>
<feature type="compositionally biased region" description="Basic and acidic residues" evidence="1">
    <location>
        <begin position="172"/>
        <end position="182"/>
    </location>
</feature>
<reference evidence="2 3" key="1">
    <citation type="journal article" date="2015" name="Proc. Natl. Acad. Sci. U.S.A.">
        <title>The resurrection genome of Boea hygrometrica: A blueprint for survival of dehydration.</title>
        <authorList>
            <person name="Xiao L."/>
            <person name="Yang G."/>
            <person name="Zhang L."/>
            <person name="Yang X."/>
            <person name="Zhao S."/>
            <person name="Ji Z."/>
            <person name="Zhou Q."/>
            <person name="Hu M."/>
            <person name="Wang Y."/>
            <person name="Chen M."/>
            <person name="Xu Y."/>
            <person name="Jin H."/>
            <person name="Xiao X."/>
            <person name="Hu G."/>
            <person name="Bao F."/>
            <person name="Hu Y."/>
            <person name="Wan P."/>
            <person name="Li L."/>
            <person name="Deng X."/>
            <person name="Kuang T."/>
            <person name="Xiang C."/>
            <person name="Zhu J.K."/>
            <person name="Oliver M.J."/>
            <person name="He Y."/>
        </authorList>
    </citation>
    <scope>NUCLEOTIDE SEQUENCE [LARGE SCALE GENOMIC DNA]</scope>
    <source>
        <strain evidence="3">cv. XS01</strain>
    </source>
</reference>
<accession>A0A2Z7CKQ4</accession>
<keyword evidence="3" id="KW-1185">Reference proteome</keyword>
<evidence type="ECO:0000256" key="1">
    <source>
        <dbReference type="SAM" id="MobiDB-lite"/>
    </source>
</evidence>
<evidence type="ECO:0000313" key="3">
    <source>
        <dbReference type="Proteomes" id="UP000250235"/>
    </source>
</evidence>